<organism evidence="2 3">
    <name type="scientific">Pseudomonas parafulva</name>
    <dbReference type="NCBI Taxonomy" id="157782"/>
    <lineage>
        <taxon>Bacteria</taxon>
        <taxon>Pseudomonadati</taxon>
        <taxon>Pseudomonadota</taxon>
        <taxon>Gammaproteobacteria</taxon>
        <taxon>Pseudomonadales</taxon>
        <taxon>Pseudomonadaceae</taxon>
        <taxon>Pseudomonas</taxon>
    </lineage>
</organism>
<protein>
    <recommendedName>
        <fullName evidence="1">Phage MuF C-terminal domain-containing protein</fullName>
    </recommendedName>
</protein>
<gene>
    <name evidence="2" type="ORF">B2J77_18030</name>
</gene>
<evidence type="ECO:0000313" key="3">
    <source>
        <dbReference type="Proteomes" id="UP000191010"/>
    </source>
</evidence>
<keyword evidence="3" id="KW-1185">Reference proteome</keyword>
<evidence type="ECO:0000313" key="2">
    <source>
        <dbReference type="EMBL" id="AQW69995.1"/>
    </source>
</evidence>
<dbReference type="EMBL" id="CP019952">
    <property type="protein sequence ID" value="AQW69995.1"/>
    <property type="molecule type" value="Genomic_DNA"/>
</dbReference>
<accession>A0ABN4Y318</accession>
<dbReference type="Proteomes" id="UP000191010">
    <property type="component" value="Chromosome"/>
</dbReference>
<name>A0ABN4Y318_9PSED</name>
<evidence type="ECO:0000259" key="1">
    <source>
        <dbReference type="Pfam" id="PF18819"/>
    </source>
</evidence>
<dbReference type="InterPro" id="IPR041131">
    <property type="entry name" value="MuF_C"/>
</dbReference>
<feature type="domain" description="Phage MuF C-terminal" evidence="1">
    <location>
        <begin position="69"/>
        <end position="163"/>
    </location>
</feature>
<reference evidence="2 3" key="1">
    <citation type="submission" date="2017-02" db="EMBL/GenBank/DDBJ databases">
        <authorList>
            <person name="Guo L."/>
        </authorList>
    </citation>
    <scope>NUCLEOTIDE SEQUENCE [LARGE SCALE GENOMIC DNA]</scope>
    <source>
        <strain evidence="2 3">PRS09-11288</strain>
    </source>
</reference>
<dbReference type="Pfam" id="PF18819">
    <property type="entry name" value="MuF_C"/>
    <property type="match status" value="1"/>
</dbReference>
<proteinExistence type="predicted"/>
<sequence length="165" mass="17895">MTTSEGVPLVDSDRNFKTLVGVVLQAEAVGRPRNELLLELGGTPESIIASGGEIYSGLDLVVKGKTVGKMHFDHGIPCGVIERLPQILNAPRAIYRSANQAVQGGGSIVLMTFETHRGYPLIVPVHARKQIGRGRFYNEVVSMYAKEGPNPEAKWKAAGLLLWEC</sequence>